<dbReference type="OrthoDB" id="10343109at2759"/>
<dbReference type="InterPro" id="IPR003582">
    <property type="entry name" value="ShKT_dom"/>
</dbReference>
<dbReference type="GO" id="GO:0090729">
    <property type="term" value="F:toxin activity"/>
    <property type="evidence" value="ECO:0007669"/>
    <property type="project" value="UniProtKB-KW"/>
</dbReference>
<dbReference type="SMART" id="SM00254">
    <property type="entry name" value="ShKT"/>
    <property type="match status" value="3"/>
</dbReference>
<sequence>MKMMKQGFTLFEFVLVVIALNVKTHVDGYSARIWRSNTVKDPQCRDNHKEFPRASPCKSSKYGCCQDRVTPAEGRHFKGCAGLLKKWITEKCAATCGFCRAPSNPKQRCEGNKPIYGCCWNGDEATGPGSQGCAACVDTGKHVCNLLKDLCISKFYASRTFMEQHCPQTCGQCPYDCYDTKEKCSHWAHEGLCKRMFWNNFMKKHCPQSCGYCHDGGLLN</sequence>
<comment type="caution">
    <text evidence="5">The sequence shown here is derived from an EMBL/GenBank/DDBJ whole genome shotgun (WGS) entry which is preliminary data.</text>
</comment>
<evidence type="ECO:0000313" key="6">
    <source>
        <dbReference type="Proteomes" id="UP001163046"/>
    </source>
</evidence>
<evidence type="ECO:0000259" key="4">
    <source>
        <dbReference type="PROSITE" id="PS51670"/>
    </source>
</evidence>
<dbReference type="Proteomes" id="UP001163046">
    <property type="component" value="Unassembled WGS sequence"/>
</dbReference>
<dbReference type="PANTHER" id="PTHR46219">
    <property type="entry name" value="PROTEIN CBG11138"/>
    <property type="match status" value="1"/>
</dbReference>
<organism evidence="5 6">
    <name type="scientific">Desmophyllum pertusum</name>
    <dbReference type="NCBI Taxonomy" id="174260"/>
    <lineage>
        <taxon>Eukaryota</taxon>
        <taxon>Metazoa</taxon>
        <taxon>Cnidaria</taxon>
        <taxon>Anthozoa</taxon>
        <taxon>Hexacorallia</taxon>
        <taxon>Scleractinia</taxon>
        <taxon>Caryophylliina</taxon>
        <taxon>Caryophylliidae</taxon>
        <taxon>Desmophyllum</taxon>
    </lineage>
</organism>
<dbReference type="Gene3D" id="1.10.10.1940">
    <property type="match status" value="1"/>
</dbReference>
<feature type="signal peptide" evidence="3">
    <location>
        <begin position="1"/>
        <end position="19"/>
    </location>
</feature>
<feature type="domain" description="ShKT" evidence="4">
    <location>
        <begin position="57"/>
        <end position="99"/>
    </location>
</feature>
<dbReference type="Pfam" id="PF01549">
    <property type="entry name" value="ShK"/>
    <property type="match status" value="3"/>
</dbReference>
<feature type="chain" id="PRO_5040848220" description="ShKT domain-containing protein" evidence="3">
    <location>
        <begin position="20"/>
        <end position="220"/>
    </location>
</feature>
<evidence type="ECO:0000256" key="3">
    <source>
        <dbReference type="SAM" id="SignalP"/>
    </source>
</evidence>
<dbReference type="Gene3D" id="1.10.10.1870">
    <property type="entry name" value="ShTK domain-like"/>
    <property type="match status" value="1"/>
</dbReference>
<keyword evidence="6" id="KW-1185">Reference proteome</keyword>
<proteinExistence type="predicted"/>
<evidence type="ECO:0000313" key="5">
    <source>
        <dbReference type="EMBL" id="KAJ7375087.1"/>
    </source>
</evidence>
<gene>
    <name evidence="5" type="ORF">OS493_001820</name>
</gene>
<comment type="caution">
    <text evidence="2">Lacks conserved residue(s) required for the propagation of feature annotation.</text>
</comment>
<accession>A0A9X0CT36</accession>
<protein>
    <recommendedName>
        <fullName evidence="4">ShKT domain-containing protein</fullName>
    </recommendedName>
</protein>
<dbReference type="PROSITE" id="PS51670">
    <property type="entry name" value="SHKT"/>
    <property type="match status" value="2"/>
</dbReference>
<evidence type="ECO:0000256" key="1">
    <source>
        <dbReference type="ARBA" id="ARBA00022656"/>
    </source>
</evidence>
<keyword evidence="3" id="KW-0732">Signal</keyword>
<dbReference type="PANTHER" id="PTHR46219:SF5">
    <property type="entry name" value="SHKT DOMAIN-CONTAINING PROTEIN"/>
    <property type="match status" value="1"/>
</dbReference>
<evidence type="ECO:0000256" key="2">
    <source>
        <dbReference type="PROSITE-ProRule" id="PRU01005"/>
    </source>
</evidence>
<feature type="domain" description="ShKT" evidence="4">
    <location>
        <begin position="177"/>
        <end position="213"/>
    </location>
</feature>
<keyword evidence="1" id="KW-0800">Toxin</keyword>
<dbReference type="EMBL" id="MU826826">
    <property type="protein sequence ID" value="KAJ7375087.1"/>
    <property type="molecule type" value="Genomic_DNA"/>
</dbReference>
<dbReference type="AlphaFoldDB" id="A0A9X0CT36"/>
<reference evidence="5" key="1">
    <citation type="submission" date="2023-01" db="EMBL/GenBank/DDBJ databases">
        <title>Genome assembly of the deep-sea coral Lophelia pertusa.</title>
        <authorList>
            <person name="Herrera S."/>
            <person name="Cordes E."/>
        </authorList>
    </citation>
    <scope>NUCLEOTIDE SEQUENCE</scope>
    <source>
        <strain evidence="5">USNM1676648</strain>
        <tissue evidence="5">Polyp</tissue>
    </source>
</reference>
<name>A0A9X0CT36_9CNID</name>